<evidence type="ECO:0000313" key="2">
    <source>
        <dbReference type="Proteomes" id="UP000702544"/>
    </source>
</evidence>
<accession>A0AAE5CBP3</accession>
<dbReference type="PANTHER" id="PTHR36456:SF1">
    <property type="entry name" value="UPF0232 PROTEIN SCO3875"/>
    <property type="match status" value="1"/>
</dbReference>
<comment type="caution">
    <text evidence="1">The sequence shown here is derived from an EMBL/GenBank/DDBJ whole genome shotgun (WGS) entry which is preliminary data.</text>
</comment>
<organism evidence="1 2">
    <name type="scientific">Candidatus Kutchimonas denitrificans</name>
    <dbReference type="NCBI Taxonomy" id="3056748"/>
    <lineage>
        <taxon>Bacteria</taxon>
        <taxon>Pseudomonadati</taxon>
        <taxon>Gemmatimonadota</taxon>
        <taxon>Gemmatimonadia</taxon>
        <taxon>Candidatus Palauibacterales</taxon>
        <taxon>Candidatus Palauibacteraceae</taxon>
        <taxon>Candidatus Kutchimonas</taxon>
    </lineage>
</organism>
<dbReference type="EMBL" id="JAACAK010000047">
    <property type="protein sequence ID" value="NIR74685.1"/>
    <property type="molecule type" value="Genomic_DNA"/>
</dbReference>
<proteinExistence type="predicted"/>
<dbReference type="AlphaFoldDB" id="A0AAE5CBP3"/>
<gene>
    <name evidence="1" type="ORF">GWO12_06185</name>
</gene>
<protein>
    <submittedName>
        <fullName evidence="1">DUF721 domain-containing protein</fullName>
    </submittedName>
</protein>
<evidence type="ECO:0000313" key="1">
    <source>
        <dbReference type="EMBL" id="NIR74685.1"/>
    </source>
</evidence>
<name>A0AAE5CBP3_9BACT</name>
<dbReference type="InterPro" id="IPR007922">
    <property type="entry name" value="DciA-like"/>
</dbReference>
<dbReference type="Proteomes" id="UP000702544">
    <property type="component" value="Unassembled WGS sequence"/>
</dbReference>
<reference evidence="1 2" key="1">
    <citation type="submission" date="2020-01" db="EMBL/GenBank/DDBJ databases">
        <title>Genomes assembled from Gulf of Kutch pelagic sediment metagenomes.</title>
        <authorList>
            <person name="Chandrashekar M."/>
            <person name="Mahajan M.S."/>
            <person name="Dave K.J."/>
            <person name="Vatsa P."/>
            <person name="Nathani N.M."/>
        </authorList>
    </citation>
    <scope>NUCLEOTIDE SEQUENCE [LARGE SCALE GENOMIC DNA]</scope>
    <source>
        <strain evidence="1">KS3-K002</strain>
    </source>
</reference>
<dbReference type="Pfam" id="PF05258">
    <property type="entry name" value="DciA"/>
    <property type="match status" value="1"/>
</dbReference>
<sequence length="105" mass="11576">MKDDRGGAPERIGGLVEGLLKARGLAEAVERASVIPEWSELVGPEIARVSTPVGFDRAVLFVEVRSSAWLMELEMMERRLLARLNAGRPQGKFEKIIFRLAEGDG</sequence>
<dbReference type="PANTHER" id="PTHR36456">
    <property type="entry name" value="UPF0232 PROTEIN SCO3875"/>
    <property type="match status" value="1"/>
</dbReference>